<dbReference type="AlphaFoldDB" id="A0A127Q3K9"/>
<dbReference type="InterPro" id="IPR029058">
    <property type="entry name" value="AB_hydrolase_fold"/>
</dbReference>
<dbReference type="GO" id="GO:0004185">
    <property type="term" value="F:serine-type carboxypeptidase activity"/>
    <property type="evidence" value="ECO:0007669"/>
    <property type="project" value="InterPro"/>
</dbReference>
<feature type="chain" id="PRO_5007277478" evidence="1">
    <location>
        <begin position="38"/>
        <end position="527"/>
    </location>
</feature>
<name>A0A127Q3K9_9BURK</name>
<dbReference type="Proteomes" id="UP000074561">
    <property type="component" value="Chromosome"/>
</dbReference>
<keyword evidence="2" id="KW-0645">Protease</keyword>
<dbReference type="EMBL" id="CP013234">
    <property type="protein sequence ID" value="AMP04576.1"/>
    <property type="molecule type" value="Genomic_DNA"/>
</dbReference>
<dbReference type="PATRIC" id="fig|279113.9.peg.2194"/>
<dbReference type="STRING" id="279113.CPter91_2211"/>
<dbReference type="SUPFAM" id="SSF53474">
    <property type="entry name" value="alpha/beta-Hydrolases"/>
    <property type="match status" value="1"/>
</dbReference>
<reference evidence="2 3" key="1">
    <citation type="submission" date="2015-11" db="EMBL/GenBank/DDBJ databases">
        <title>Exploring the genomic traits of fungus-feeding bacterial genus Collimonas.</title>
        <authorList>
            <person name="Song C."/>
            <person name="Schmidt R."/>
            <person name="de Jager V."/>
            <person name="Krzyzanowska D."/>
            <person name="Jongedijk E."/>
            <person name="Cankar K."/>
            <person name="Beekwilder J."/>
            <person name="van Veen A."/>
            <person name="de Boer W."/>
            <person name="van Veen J.A."/>
            <person name="Garbeva P."/>
        </authorList>
    </citation>
    <scope>NUCLEOTIDE SEQUENCE [LARGE SCALE GENOMIC DNA]</scope>
    <source>
        <strain evidence="2 3">Ter91</strain>
    </source>
</reference>
<dbReference type="GO" id="GO:0006508">
    <property type="term" value="P:proteolysis"/>
    <property type="evidence" value="ECO:0007669"/>
    <property type="project" value="InterPro"/>
</dbReference>
<feature type="signal peptide" evidence="1">
    <location>
        <begin position="1"/>
        <end position="37"/>
    </location>
</feature>
<dbReference type="Gene3D" id="3.40.50.1820">
    <property type="entry name" value="alpha/beta hydrolase"/>
    <property type="match status" value="1"/>
</dbReference>
<evidence type="ECO:0000313" key="3">
    <source>
        <dbReference type="Proteomes" id="UP000074561"/>
    </source>
</evidence>
<dbReference type="Pfam" id="PF00450">
    <property type="entry name" value="Peptidase_S10"/>
    <property type="match status" value="1"/>
</dbReference>
<organism evidence="2 3">
    <name type="scientific">Collimonas pratensis</name>
    <dbReference type="NCBI Taxonomy" id="279113"/>
    <lineage>
        <taxon>Bacteria</taxon>
        <taxon>Pseudomonadati</taxon>
        <taxon>Pseudomonadota</taxon>
        <taxon>Betaproteobacteria</taxon>
        <taxon>Burkholderiales</taxon>
        <taxon>Oxalobacteraceae</taxon>
        <taxon>Collimonas</taxon>
    </lineage>
</organism>
<accession>A0A127Q3K9</accession>
<evidence type="ECO:0000313" key="2">
    <source>
        <dbReference type="EMBL" id="AMP04576.1"/>
    </source>
</evidence>
<keyword evidence="2" id="KW-0121">Carboxypeptidase</keyword>
<dbReference type="InterPro" id="IPR001563">
    <property type="entry name" value="Peptidase_S10"/>
</dbReference>
<gene>
    <name evidence="2" type="ORF">CPter91_2211</name>
</gene>
<proteinExistence type="predicted"/>
<sequence length="527" mass="57612">MNITCEDYMSIKRKLLFGLAVSLQLCALAFAAHQALAQEAPDAVMARPPADQPYNDKTLYGFGAGDALAAAQVTENAAITHDSISINGKTIRYTATAGHLTAADPKTGKPEASIFYVAYTADKQNAGKRPVTFFYNGGPGSSSVWLHLGSFSPKRIVTGDPATTQPLPFPFVDNKQSLIDTTDMVFIDAVGTGFSEAISPNTNQTFWGVDSDAAVFRDFITRYLNVNHRLESPKYLYGESYGTPRTDVLANLLEMGGTKLTGVVLQSAILNYNSNADFNGGSYGPYFPGYAAVGAYFNLVTPPPANLTTFAKQMRTFVAGIYEPAVDAFLASNTQPSPNLLNQLFFNSGYPVALWKTDFNLDETTFRYNLIPGSLLGRYDGRVVAVIGSPLAADGDPSSTLITQPFTDRMNDYLPRGLKYTAVSTYNIENGDTIQDWVWTHDGLYLPDTIPDLAAAIYQNPKLKVLSENGYHDLATPFYNTELDLGRLGPISGLQITHYRGGHMIYLFDPSRLLMKGDLVRYYDSRS</sequence>
<keyword evidence="2" id="KW-0378">Hydrolase</keyword>
<protein>
    <submittedName>
        <fullName evidence="2">Serine carboxypeptidase family protein</fullName>
    </submittedName>
</protein>
<dbReference type="KEGG" id="cpra:CPter91_2211"/>
<evidence type="ECO:0000256" key="1">
    <source>
        <dbReference type="SAM" id="SignalP"/>
    </source>
</evidence>
<keyword evidence="1" id="KW-0732">Signal</keyword>